<comment type="caution">
    <text evidence="8">The sequence shown here is derived from an EMBL/GenBank/DDBJ whole genome shotgun (WGS) entry which is preliminary data.</text>
</comment>
<evidence type="ECO:0000259" key="7">
    <source>
        <dbReference type="PROSITE" id="PS51733"/>
    </source>
</evidence>
<dbReference type="PANTHER" id="PTHR12835:SF5">
    <property type="entry name" value="BIOTIN--PROTEIN LIGASE"/>
    <property type="match status" value="1"/>
</dbReference>
<dbReference type="SUPFAM" id="SSF50037">
    <property type="entry name" value="C-terminal domain of transcriptional repressors"/>
    <property type="match status" value="1"/>
</dbReference>
<dbReference type="InterPro" id="IPR004143">
    <property type="entry name" value="BPL_LPL_catalytic"/>
</dbReference>
<accession>A0A8B2NWE4</accession>
<keyword evidence="4" id="KW-0092">Biotin</keyword>
<dbReference type="GO" id="GO:0005524">
    <property type="term" value="F:ATP binding"/>
    <property type="evidence" value="ECO:0007669"/>
    <property type="project" value="UniProtKB-KW"/>
</dbReference>
<gene>
    <name evidence="8" type="ORF">DLJ53_15575</name>
</gene>
<dbReference type="RefSeq" id="WP_111346819.1">
    <property type="nucleotide sequence ID" value="NZ_QHHQ01000003.1"/>
</dbReference>
<dbReference type="Pfam" id="PF02237">
    <property type="entry name" value="BPL_C"/>
    <property type="match status" value="1"/>
</dbReference>
<organism evidence="8 9">
    <name type="scientific">Acuticoccus sediminis</name>
    <dbReference type="NCBI Taxonomy" id="2184697"/>
    <lineage>
        <taxon>Bacteria</taxon>
        <taxon>Pseudomonadati</taxon>
        <taxon>Pseudomonadota</taxon>
        <taxon>Alphaproteobacteria</taxon>
        <taxon>Hyphomicrobiales</taxon>
        <taxon>Amorphaceae</taxon>
        <taxon>Acuticoccus</taxon>
    </lineage>
</organism>
<keyword evidence="1 8" id="KW-0436">Ligase</keyword>
<dbReference type="NCBIfam" id="TIGR00121">
    <property type="entry name" value="birA_ligase"/>
    <property type="match status" value="1"/>
</dbReference>
<evidence type="ECO:0000256" key="6">
    <source>
        <dbReference type="ARBA" id="ARBA00047846"/>
    </source>
</evidence>
<evidence type="ECO:0000256" key="1">
    <source>
        <dbReference type="ARBA" id="ARBA00022598"/>
    </source>
</evidence>
<dbReference type="EC" id="6.3.4.15" evidence="5"/>
<dbReference type="SUPFAM" id="SSF55681">
    <property type="entry name" value="Class II aaRS and biotin synthetases"/>
    <property type="match status" value="1"/>
</dbReference>
<dbReference type="InterPro" id="IPR008988">
    <property type="entry name" value="Transcriptional_repressor_C"/>
</dbReference>
<keyword evidence="9" id="KW-1185">Reference proteome</keyword>
<dbReference type="Gene3D" id="2.30.30.100">
    <property type="match status" value="1"/>
</dbReference>
<dbReference type="Proteomes" id="UP000249590">
    <property type="component" value="Unassembled WGS sequence"/>
</dbReference>
<comment type="catalytic activity">
    <reaction evidence="6">
        <text>biotin + L-lysyl-[protein] + ATP = N(6)-biotinyl-L-lysyl-[protein] + AMP + diphosphate + H(+)</text>
        <dbReference type="Rhea" id="RHEA:11756"/>
        <dbReference type="Rhea" id="RHEA-COMP:9752"/>
        <dbReference type="Rhea" id="RHEA-COMP:10505"/>
        <dbReference type="ChEBI" id="CHEBI:15378"/>
        <dbReference type="ChEBI" id="CHEBI:29969"/>
        <dbReference type="ChEBI" id="CHEBI:30616"/>
        <dbReference type="ChEBI" id="CHEBI:33019"/>
        <dbReference type="ChEBI" id="CHEBI:57586"/>
        <dbReference type="ChEBI" id="CHEBI:83144"/>
        <dbReference type="ChEBI" id="CHEBI:456215"/>
        <dbReference type="EC" id="6.3.4.15"/>
    </reaction>
</comment>
<sequence>MMGADPQSAPIVHLGDVGSTNDEAMARLRATASPLWVIADRQVAGRGRRGRPWVSEPGNLYASFAFSPTWSETAFGLLPLAAAVALADAVDSLGVSARVKWPNDVLVNGLKVSGILIESEWVGTVRRVVVGFGVNVTHHPTAAPSAHLAEFQPNIDVAMMQGALLPAFANVLEALGRPDGVASVRQRWLDRAAGIGQPIDVRLEAETRSGVFEGLDADGHLILRHADDTSERIAAGDVFLRAAS</sequence>
<protein>
    <recommendedName>
        <fullName evidence="5">biotin--[biotin carboxyl-carrier protein] ligase</fullName>
        <ecNumber evidence="5">6.3.4.15</ecNumber>
    </recommendedName>
</protein>
<evidence type="ECO:0000256" key="5">
    <source>
        <dbReference type="ARBA" id="ARBA00024227"/>
    </source>
</evidence>
<dbReference type="EMBL" id="QHHQ01000003">
    <property type="protein sequence ID" value="RAI00671.1"/>
    <property type="molecule type" value="Genomic_DNA"/>
</dbReference>
<evidence type="ECO:0000313" key="9">
    <source>
        <dbReference type="Proteomes" id="UP000249590"/>
    </source>
</evidence>
<name>A0A8B2NWE4_9HYPH</name>
<dbReference type="InterPro" id="IPR003142">
    <property type="entry name" value="BPL_C"/>
</dbReference>
<reference evidence="8 9" key="1">
    <citation type="submission" date="2018-05" db="EMBL/GenBank/DDBJ databases">
        <title>Acuticoccus sediminis sp. nov., isolated from deep-sea sediment of Indian Ocean.</title>
        <authorList>
            <person name="Liu X."/>
            <person name="Lai Q."/>
            <person name="Du Y."/>
            <person name="Sun F."/>
            <person name="Zhang X."/>
            <person name="Wang S."/>
            <person name="Shao Z."/>
        </authorList>
    </citation>
    <scope>NUCLEOTIDE SEQUENCE [LARGE SCALE GENOMIC DNA]</scope>
    <source>
        <strain evidence="8 9">PTG4-2</strain>
    </source>
</reference>
<dbReference type="InterPro" id="IPR045864">
    <property type="entry name" value="aa-tRNA-synth_II/BPL/LPL"/>
</dbReference>
<evidence type="ECO:0000256" key="2">
    <source>
        <dbReference type="ARBA" id="ARBA00022741"/>
    </source>
</evidence>
<dbReference type="AlphaFoldDB" id="A0A8B2NWE4"/>
<dbReference type="PROSITE" id="PS51733">
    <property type="entry name" value="BPL_LPL_CATALYTIC"/>
    <property type="match status" value="1"/>
</dbReference>
<dbReference type="GO" id="GO:0004077">
    <property type="term" value="F:biotin--[biotin carboxyl-carrier protein] ligase activity"/>
    <property type="evidence" value="ECO:0007669"/>
    <property type="project" value="UniProtKB-EC"/>
</dbReference>
<dbReference type="GO" id="GO:0005737">
    <property type="term" value="C:cytoplasm"/>
    <property type="evidence" value="ECO:0007669"/>
    <property type="project" value="TreeGrafter"/>
</dbReference>
<dbReference type="Gene3D" id="3.30.930.10">
    <property type="entry name" value="Bira Bifunctional Protein, Domain 2"/>
    <property type="match status" value="1"/>
</dbReference>
<keyword evidence="3" id="KW-0067">ATP-binding</keyword>
<feature type="domain" description="BPL/LPL catalytic" evidence="7">
    <location>
        <begin position="1"/>
        <end position="180"/>
    </location>
</feature>
<dbReference type="PANTHER" id="PTHR12835">
    <property type="entry name" value="BIOTIN PROTEIN LIGASE"/>
    <property type="match status" value="1"/>
</dbReference>
<evidence type="ECO:0000313" key="8">
    <source>
        <dbReference type="EMBL" id="RAI00671.1"/>
    </source>
</evidence>
<dbReference type="InterPro" id="IPR004408">
    <property type="entry name" value="Biotin_CoA_COase_ligase"/>
</dbReference>
<keyword evidence="2" id="KW-0547">Nucleotide-binding</keyword>
<dbReference type="CDD" id="cd16442">
    <property type="entry name" value="BPL"/>
    <property type="match status" value="1"/>
</dbReference>
<evidence type="ECO:0000256" key="4">
    <source>
        <dbReference type="ARBA" id="ARBA00023267"/>
    </source>
</evidence>
<dbReference type="Pfam" id="PF03099">
    <property type="entry name" value="BPL_LplA_LipB"/>
    <property type="match status" value="1"/>
</dbReference>
<evidence type="ECO:0000256" key="3">
    <source>
        <dbReference type="ARBA" id="ARBA00022840"/>
    </source>
</evidence>
<proteinExistence type="predicted"/>